<dbReference type="InterPro" id="IPR019783">
    <property type="entry name" value="SDO1/SBDS_N"/>
</dbReference>
<evidence type="ECO:0000313" key="2">
    <source>
        <dbReference type="EMBL" id="KAJ1733285.1"/>
    </source>
</evidence>
<reference evidence="2" key="1">
    <citation type="submission" date="2022-07" db="EMBL/GenBank/DDBJ databases">
        <title>Phylogenomic reconstructions and comparative analyses of Kickxellomycotina fungi.</title>
        <authorList>
            <person name="Reynolds N.K."/>
            <person name="Stajich J.E."/>
            <person name="Barry K."/>
            <person name="Grigoriev I.V."/>
            <person name="Crous P."/>
            <person name="Smith M.E."/>
        </authorList>
    </citation>
    <scope>NUCLEOTIDE SEQUENCE</scope>
    <source>
        <strain evidence="2">BCRC 34381</strain>
    </source>
</reference>
<keyword evidence="3" id="KW-1185">Reference proteome</keyword>
<evidence type="ECO:0000259" key="1">
    <source>
        <dbReference type="Pfam" id="PF01172"/>
    </source>
</evidence>
<dbReference type="InterPro" id="IPR036786">
    <property type="entry name" value="Ribosome_mat_SBDS_N_sf"/>
</dbReference>
<dbReference type="EMBL" id="JANBOI010000151">
    <property type="protein sequence ID" value="KAJ1733285.1"/>
    <property type="molecule type" value="Genomic_DNA"/>
</dbReference>
<name>A0A9W7YG08_9FUNG</name>
<feature type="domain" description="Ribosome maturation protein SDO1/SBDS N-terminal" evidence="1">
    <location>
        <begin position="21"/>
        <end position="97"/>
    </location>
</feature>
<dbReference type="Proteomes" id="UP001143981">
    <property type="component" value="Unassembled WGS sequence"/>
</dbReference>
<sequence>MTLVTFKTPERVCWDDDASGLTFFVVAKSDSTATWRAAPTTPLEDIVNSMDVFSFKRNSKGICRVASSDELQSAFKTTDLNTVAKSILSAGTVKSRSFEIEVDSQAATAMSAATNAASVATTAATTAIDGVKGYLASFW</sequence>
<evidence type="ECO:0000313" key="3">
    <source>
        <dbReference type="Proteomes" id="UP001143981"/>
    </source>
</evidence>
<dbReference type="Gene3D" id="3.30.1250.10">
    <property type="entry name" value="Ribosome maturation protein SBDS, N-terminal domain"/>
    <property type="match status" value="1"/>
</dbReference>
<dbReference type="AlphaFoldDB" id="A0A9W7YG08"/>
<dbReference type="OrthoDB" id="2567806at2759"/>
<accession>A0A9W7YG08</accession>
<dbReference type="Pfam" id="PF01172">
    <property type="entry name" value="SBDS_N"/>
    <property type="match status" value="1"/>
</dbReference>
<dbReference type="SUPFAM" id="SSF89895">
    <property type="entry name" value="FYSH domain"/>
    <property type="match status" value="1"/>
</dbReference>
<gene>
    <name evidence="2" type="ORF">LPJ61_001646</name>
</gene>
<comment type="caution">
    <text evidence="2">The sequence shown here is derived from an EMBL/GenBank/DDBJ whole genome shotgun (WGS) entry which is preliminary data.</text>
</comment>
<organism evidence="2 3">
    <name type="scientific">Coemansia biformis</name>
    <dbReference type="NCBI Taxonomy" id="1286918"/>
    <lineage>
        <taxon>Eukaryota</taxon>
        <taxon>Fungi</taxon>
        <taxon>Fungi incertae sedis</taxon>
        <taxon>Zoopagomycota</taxon>
        <taxon>Kickxellomycotina</taxon>
        <taxon>Kickxellomycetes</taxon>
        <taxon>Kickxellales</taxon>
        <taxon>Kickxellaceae</taxon>
        <taxon>Coemansia</taxon>
    </lineage>
</organism>
<proteinExistence type="predicted"/>
<protein>
    <recommendedName>
        <fullName evidence="1">Ribosome maturation protein SDO1/SBDS N-terminal domain-containing protein</fullName>
    </recommendedName>
</protein>